<feature type="transmembrane region" description="Helical" evidence="7">
    <location>
        <begin position="225"/>
        <end position="248"/>
    </location>
</feature>
<proteinExistence type="predicted"/>
<evidence type="ECO:0000256" key="4">
    <source>
        <dbReference type="ARBA" id="ARBA00022692"/>
    </source>
</evidence>
<dbReference type="GO" id="GO:0005886">
    <property type="term" value="C:plasma membrane"/>
    <property type="evidence" value="ECO:0007669"/>
    <property type="project" value="TreeGrafter"/>
</dbReference>
<evidence type="ECO:0000259" key="8">
    <source>
        <dbReference type="Pfam" id="PF00535"/>
    </source>
</evidence>
<dbReference type="InterPro" id="IPR001173">
    <property type="entry name" value="Glyco_trans_2-like"/>
</dbReference>
<comment type="caution">
    <text evidence="9">The sequence shown here is derived from an EMBL/GenBank/DDBJ whole genome shotgun (WGS) entry which is preliminary data.</text>
</comment>
<keyword evidence="5 7" id="KW-1133">Transmembrane helix</keyword>
<organism evidence="9 10">
    <name type="scientific">Ramlibacter humi</name>
    <dbReference type="NCBI Taxonomy" id="2530451"/>
    <lineage>
        <taxon>Bacteria</taxon>
        <taxon>Pseudomonadati</taxon>
        <taxon>Pseudomonadota</taxon>
        <taxon>Betaproteobacteria</taxon>
        <taxon>Burkholderiales</taxon>
        <taxon>Comamonadaceae</taxon>
        <taxon>Ramlibacter</taxon>
    </lineage>
</organism>
<evidence type="ECO:0000256" key="6">
    <source>
        <dbReference type="ARBA" id="ARBA00023136"/>
    </source>
</evidence>
<evidence type="ECO:0000256" key="1">
    <source>
        <dbReference type="ARBA" id="ARBA00004141"/>
    </source>
</evidence>
<evidence type="ECO:0000256" key="5">
    <source>
        <dbReference type="ARBA" id="ARBA00022989"/>
    </source>
</evidence>
<dbReference type="PANTHER" id="PTHR48090:SF1">
    <property type="entry name" value="PROPHAGE BACTOPRENOL GLUCOSYL TRANSFERASE HOMOLOG"/>
    <property type="match status" value="1"/>
</dbReference>
<keyword evidence="2" id="KW-0328">Glycosyltransferase</keyword>
<dbReference type="AlphaFoldDB" id="A0A4Z0BYQ9"/>
<feature type="transmembrane region" description="Helical" evidence="7">
    <location>
        <begin position="260"/>
        <end position="285"/>
    </location>
</feature>
<gene>
    <name evidence="9" type="ORF">EZ216_09220</name>
</gene>
<dbReference type="InterPro" id="IPR029044">
    <property type="entry name" value="Nucleotide-diphossugar_trans"/>
</dbReference>
<evidence type="ECO:0000256" key="7">
    <source>
        <dbReference type="SAM" id="Phobius"/>
    </source>
</evidence>
<dbReference type="OrthoDB" id="276604at2"/>
<dbReference type="GO" id="GO:0016757">
    <property type="term" value="F:glycosyltransferase activity"/>
    <property type="evidence" value="ECO:0007669"/>
    <property type="project" value="UniProtKB-KW"/>
</dbReference>
<dbReference type="EMBL" id="SMLK01000002">
    <property type="protein sequence ID" value="TFZ03822.1"/>
    <property type="molecule type" value="Genomic_DNA"/>
</dbReference>
<keyword evidence="10" id="KW-1185">Reference proteome</keyword>
<comment type="subcellular location">
    <subcellularLocation>
        <location evidence="1">Membrane</location>
        <topology evidence="1">Multi-pass membrane protein</topology>
    </subcellularLocation>
</comment>
<reference evidence="9 10" key="1">
    <citation type="submission" date="2019-03" db="EMBL/GenBank/DDBJ databases">
        <title>Ramlibacter sp. 18x22-1, whole genome shotgun sequence.</title>
        <authorList>
            <person name="Zhang X."/>
            <person name="Feng G."/>
            <person name="Zhu H."/>
        </authorList>
    </citation>
    <scope>NUCLEOTIDE SEQUENCE [LARGE SCALE GENOMIC DNA]</scope>
    <source>
        <strain evidence="9 10">18x22-1</strain>
    </source>
</reference>
<name>A0A4Z0BYQ9_9BURK</name>
<sequence>MKLSVVSTLYRSAPYIRDFCARVSAQARAFAGDDYEIILVNDGSPDDSLQLAISEHLADPHVVIVDLSRNFGHHKAMMTGLAHAEGEYVFLIDSDLEELPEWLESFARRMHEEKCDVVYGVQVERKGGRFEQVTGTWFYGLFRLVTGVALPRNVVTARLMSRRYMKSLVLHDEREFFIAGLWHLTGFDQRAEPVEKLSHSETTYTLGHKVSLLVNSITSFSSAPLVGIFYVGVTILVFALAYIAYAVYVRLTAATPVSGYTSLIASVWLLGGLMVSFMGVIGIYLSKVFVEAKRRPYSIVRDVFRRSA</sequence>
<keyword evidence="6 7" id="KW-0472">Membrane</keyword>
<evidence type="ECO:0000313" key="9">
    <source>
        <dbReference type="EMBL" id="TFZ03822.1"/>
    </source>
</evidence>
<dbReference type="CDD" id="cd04187">
    <property type="entry name" value="DPM1_like_bac"/>
    <property type="match status" value="1"/>
</dbReference>
<dbReference type="Gene3D" id="3.90.550.10">
    <property type="entry name" value="Spore Coat Polysaccharide Biosynthesis Protein SpsA, Chain A"/>
    <property type="match status" value="1"/>
</dbReference>
<keyword evidence="3 9" id="KW-0808">Transferase</keyword>
<keyword evidence="4 7" id="KW-0812">Transmembrane</keyword>
<dbReference type="PANTHER" id="PTHR48090">
    <property type="entry name" value="UNDECAPRENYL-PHOSPHATE 4-DEOXY-4-FORMAMIDO-L-ARABINOSE TRANSFERASE-RELATED"/>
    <property type="match status" value="1"/>
</dbReference>
<evidence type="ECO:0000313" key="10">
    <source>
        <dbReference type="Proteomes" id="UP000297839"/>
    </source>
</evidence>
<protein>
    <submittedName>
        <fullName evidence="9">Glycosyltransferase</fullName>
    </submittedName>
</protein>
<dbReference type="InterPro" id="IPR050256">
    <property type="entry name" value="Glycosyltransferase_2"/>
</dbReference>
<feature type="domain" description="Glycosyltransferase 2-like" evidence="8">
    <location>
        <begin position="4"/>
        <end position="162"/>
    </location>
</feature>
<accession>A0A4Z0BYQ9</accession>
<evidence type="ECO:0000256" key="3">
    <source>
        <dbReference type="ARBA" id="ARBA00022679"/>
    </source>
</evidence>
<dbReference type="SUPFAM" id="SSF53448">
    <property type="entry name" value="Nucleotide-diphospho-sugar transferases"/>
    <property type="match status" value="1"/>
</dbReference>
<dbReference type="Proteomes" id="UP000297839">
    <property type="component" value="Unassembled WGS sequence"/>
</dbReference>
<dbReference type="Pfam" id="PF00535">
    <property type="entry name" value="Glycos_transf_2"/>
    <property type="match status" value="1"/>
</dbReference>
<evidence type="ECO:0000256" key="2">
    <source>
        <dbReference type="ARBA" id="ARBA00022676"/>
    </source>
</evidence>
<dbReference type="RefSeq" id="WP_135249447.1">
    <property type="nucleotide sequence ID" value="NZ_SMLK01000002.1"/>
</dbReference>